<dbReference type="Proteomes" id="UP001606099">
    <property type="component" value="Unassembled WGS sequence"/>
</dbReference>
<accession>A0ABW7FRY1</accession>
<feature type="transmembrane region" description="Helical" evidence="1">
    <location>
        <begin position="105"/>
        <end position="130"/>
    </location>
</feature>
<keyword evidence="1" id="KW-0812">Transmembrane</keyword>
<feature type="transmembrane region" description="Helical" evidence="1">
    <location>
        <begin position="48"/>
        <end position="72"/>
    </location>
</feature>
<keyword evidence="1" id="KW-0472">Membrane</keyword>
<dbReference type="RefSeq" id="WP_394458452.1">
    <property type="nucleotide sequence ID" value="NZ_JBIGHZ010000001.1"/>
</dbReference>
<sequence>MLTRYSLRSGPDLQPALRAAYLSVLPLHLVVTLLGLCLPWLAQQAPGLAGLAVQLQALWPLMLGVSVAVQLARSFNVDVSVVACMQLFVSLLWCGSLMYGVQSEAYRVLGIGLCGVLLPLLLVGTLAWLHHGVLRMEPSSMGVYSPALSRCIAYALPLLVCLLLVGVLLVGLGLGPLQQWLALGTVQPGQGALVEGAAALLRMLQLQLMGWLGWDGAALRSMDPALQPWMATLGGGTWLALALAQRPRTLPAAQNTLWCLGVVMALLQQPIAMVLMWPVFGQLRVLLPLLLLPTALLLVVWPLQALGWVSPAWAGHGSAPLLVSAGSGSALLLQLLWVGFCVQVFGWVLARGAAQGGAGQGPPLLTPDQVRPELEIESERRFVQQLHLERVRSRQVQQAVHLLNSGTLHMVYQLKRDARSNHVVGMEALLRLVLPDGEVVLPGKFLPTLTLAGMGDVFDLWVLRQVLEDQLCWRQRGLVLPVAVNLTASTLQEDAAFEQLLGMLEQFPDNRLELELLESSFIAQPEIVRARLQRLRAMGVRVYVDDFGTGHSNLRVFRVAAFDAIKLDRSLLDAAGAVRGAQLYKELCQALDSLGYELVAEGVETAAELEFVRGCGVNKVQGWWVGRPLSAQQVLEQFGEQRTL</sequence>
<gene>
    <name evidence="3" type="ORF">ACG0Z6_02350</name>
</gene>
<feature type="transmembrane region" description="Helical" evidence="1">
    <location>
        <begin position="151"/>
        <end position="174"/>
    </location>
</feature>
<dbReference type="InterPro" id="IPR001633">
    <property type="entry name" value="EAL_dom"/>
</dbReference>
<dbReference type="EMBL" id="JBIGHZ010000001">
    <property type="protein sequence ID" value="MFG6447079.1"/>
    <property type="molecule type" value="Genomic_DNA"/>
</dbReference>
<dbReference type="InterPro" id="IPR050706">
    <property type="entry name" value="Cyclic-di-GMP_PDE-like"/>
</dbReference>
<dbReference type="PANTHER" id="PTHR33121">
    <property type="entry name" value="CYCLIC DI-GMP PHOSPHODIESTERASE PDEF"/>
    <property type="match status" value="1"/>
</dbReference>
<keyword evidence="4" id="KW-1185">Reference proteome</keyword>
<name>A0ABW7FRY1_9BURK</name>
<dbReference type="PROSITE" id="PS50883">
    <property type="entry name" value="EAL"/>
    <property type="match status" value="1"/>
</dbReference>
<keyword evidence="1" id="KW-1133">Transmembrane helix</keyword>
<evidence type="ECO:0000313" key="4">
    <source>
        <dbReference type="Proteomes" id="UP001606099"/>
    </source>
</evidence>
<evidence type="ECO:0000259" key="2">
    <source>
        <dbReference type="PROSITE" id="PS50883"/>
    </source>
</evidence>
<feature type="transmembrane region" description="Helical" evidence="1">
    <location>
        <begin position="321"/>
        <end position="340"/>
    </location>
</feature>
<feature type="transmembrane region" description="Helical" evidence="1">
    <location>
        <begin position="256"/>
        <end position="280"/>
    </location>
</feature>
<protein>
    <submittedName>
        <fullName evidence="3">EAL domain-containing protein</fullName>
    </submittedName>
</protein>
<dbReference type="InterPro" id="IPR035919">
    <property type="entry name" value="EAL_sf"/>
</dbReference>
<proteinExistence type="predicted"/>
<dbReference type="SMART" id="SM00052">
    <property type="entry name" value="EAL"/>
    <property type="match status" value="1"/>
</dbReference>
<dbReference type="Pfam" id="PF00563">
    <property type="entry name" value="EAL"/>
    <property type="match status" value="1"/>
</dbReference>
<feature type="transmembrane region" description="Helical" evidence="1">
    <location>
        <begin position="286"/>
        <end position="309"/>
    </location>
</feature>
<evidence type="ECO:0000256" key="1">
    <source>
        <dbReference type="SAM" id="Phobius"/>
    </source>
</evidence>
<dbReference type="PANTHER" id="PTHR33121:SF70">
    <property type="entry name" value="SIGNALING PROTEIN YKOW"/>
    <property type="match status" value="1"/>
</dbReference>
<dbReference type="Gene3D" id="3.20.20.450">
    <property type="entry name" value="EAL domain"/>
    <property type="match status" value="1"/>
</dbReference>
<dbReference type="SUPFAM" id="SSF141868">
    <property type="entry name" value="EAL domain-like"/>
    <property type="match status" value="1"/>
</dbReference>
<evidence type="ECO:0000313" key="3">
    <source>
        <dbReference type="EMBL" id="MFG6447079.1"/>
    </source>
</evidence>
<feature type="transmembrane region" description="Helical" evidence="1">
    <location>
        <begin position="226"/>
        <end position="244"/>
    </location>
</feature>
<organism evidence="3 4">
    <name type="scientific">Roseateles rivi</name>
    <dbReference type="NCBI Taxonomy" id="3299028"/>
    <lineage>
        <taxon>Bacteria</taxon>
        <taxon>Pseudomonadati</taxon>
        <taxon>Pseudomonadota</taxon>
        <taxon>Betaproteobacteria</taxon>
        <taxon>Burkholderiales</taxon>
        <taxon>Sphaerotilaceae</taxon>
        <taxon>Roseateles</taxon>
    </lineage>
</organism>
<dbReference type="CDD" id="cd01948">
    <property type="entry name" value="EAL"/>
    <property type="match status" value="1"/>
</dbReference>
<reference evidence="3 4" key="1">
    <citation type="submission" date="2024-08" db="EMBL/GenBank/DDBJ databases">
        <authorList>
            <person name="Lu H."/>
        </authorList>
    </citation>
    <scope>NUCLEOTIDE SEQUENCE [LARGE SCALE GENOMIC DNA]</scope>
    <source>
        <strain evidence="3 4">BYS180W</strain>
    </source>
</reference>
<feature type="domain" description="EAL" evidence="2">
    <location>
        <begin position="389"/>
        <end position="642"/>
    </location>
</feature>
<feature type="transmembrane region" description="Helical" evidence="1">
    <location>
        <begin position="79"/>
        <end position="99"/>
    </location>
</feature>
<comment type="caution">
    <text evidence="3">The sequence shown here is derived from an EMBL/GenBank/DDBJ whole genome shotgun (WGS) entry which is preliminary data.</text>
</comment>
<feature type="transmembrane region" description="Helical" evidence="1">
    <location>
        <begin position="20"/>
        <end position="42"/>
    </location>
</feature>